<keyword evidence="6" id="KW-0675">Receptor</keyword>
<dbReference type="InterPro" id="IPR001611">
    <property type="entry name" value="Leu-rich_rpt"/>
</dbReference>
<reference evidence="8 9" key="1">
    <citation type="journal article" date="2016" name="G3 (Bethesda)">
        <title>First Draft Assembly and Annotation of the Genome of a California Endemic Oak Quercus lobata Nee (Fagaceae).</title>
        <authorList>
            <person name="Sork V.L."/>
            <person name="Fitz-Gibbon S.T."/>
            <person name="Puiu D."/>
            <person name="Crepeau M."/>
            <person name="Gugger P.F."/>
            <person name="Sherman R."/>
            <person name="Stevens K."/>
            <person name="Langley C.H."/>
            <person name="Pellegrini M."/>
            <person name="Salzberg S.L."/>
        </authorList>
    </citation>
    <scope>NUCLEOTIDE SEQUENCE [LARGE SCALE GENOMIC DNA]</scope>
    <source>
        <strain evidence="8 9">cv. SW786</strain>
    </source>
</reference>
<dbReference type="SUPFAM" id="SSF52058">
    <property type="entry name" value="L domain-like"/>
    <property type="match status" value="1"/>
</dbReference>
<evidence type="ECO:0000256" key="2">
    <source>
        <dbReference type="ARBA" id="ARBA00022692"/>
    </source>
</evidence>
<evidence type="ECO:0000313" key="8">
    <source>
        <dbReference type="EnsemblPlants" id="QL11p016549:mrna"/>
    </source>
</evidence>
<dbReference type="Proteomes" id="UP000594261">
    <property type="component" value="Chromosome 11"/>
</dbReference>
<dbReference type="InParanoid" id="A0A7N2MVR9"/>
<dbReference type="AlphaFoldDB" id="A0A7N2MVR9"/>
<proteinExistence type="predicted"/>
<keyword evidence="4" id="KW-1133">Transmembrane helix</keyword>
<keyword evidence="3" id="KW-0732">Signal</keyword>
<organism evidence="8 9">
    <name type="scientific">Quercus lobata</name>
    <name type="common">Valley oak</name>
    <dbReference type="NCBI Taxonomy" id="97700"/>
    <lineage>
        <taxon>Eukaryota</taxon>
        <taxon>Viridiplantae</taxon>
        <taxon>Streptophyta</taxon>
        <taxon>Embryophyta</taxon>
        <taxon>Tracheophyta</taxon>
        <taxon>Spermatophyta</taxon>
        <taxon>Magnoliopsida</taxon>
        <taxon>eudicotyledons</taxon>
        <taxon>Gunneridae</taxon>
        <taxon>Pentapetalae</taxon>
        <taxon>rosids</taxon>
        <taxon>fabids</taxon>
        <taxon>Fagales</taxon>
        <taxon>Fagaceae</taxon>
        <taxon>Quercus</taxon>
    </lineage>
</organism>
<dbReference type="PANTHER" id="PTHR48063">
    <property type="entry name" value="LRR RECEPTOR-LIKE KINASE"/>
    <property type="match status" value="1"/>
</dbReference>
<evidence type="ECO:0000313" key="9">
    <source>
        <dbReference type="Proteomes" id="UP000594261"/>
    </source>
</evidence>
<keyword evidence="5" id="KW-0472">Membrane</keyword>
<accession>A0A7N2MVR9</accession>
<dbReference type="GO" id="GO:0016020">
    <property type="term" value="C:membrane"/>
    <property type="evidence" value="ECO:0007669"/>
    <property type="project" value="UniProtKB-SubCell"/>
</dbReference>
<name>A0A7N2MVR9_QUELO</name>
<dbReference type="Pfam" id="PF00560">
    <property type="entry name" value="LRR_1"/>
    <property type="match status" value="3"/>
</dbReference>
<dbReference type="EnsemblPlants" id="QL11p016549:mrna">
    <property type="protein sequence ID" value="QL11p016549:mrna"/>
    <property type="gene ID" value="QL11p016549"/>
</dbReference>
<dbReference type="Gene3D" id="3.80.10.10">
    <property type="entry name" value="Ribonuclease Inhibitor"/>
    <property type="match status" value="1"/>
</dbReference>
<sequence length="351" mass="39706">MGLIGKDPINILQGEISPLLDLPYLKFLDLSLNDFHQDSIPEFIGSLQYIEYLNLSNANFRGTIPTNLGNLSHLEVLDLSGNCFSLKADNLNWVYGLSSLKVLYLGGVDLSNADDWLDAVNMLPTLVELSLFFCKFHKLPQNLPHVNFTSLKILDLSYNDFSSTIPDWLFDIGHSLVYLNLSRCPIPLTLGLFQKKGLPLSTSSSLRELYLSNNRLNGSLEQSLAQFSQLVVLNMAGNHLEGNITEAQLQKFRSLQVLDLSSNRLVLKDQEYEFVFQFLHGYVPNLSSQLQLSPLDLSSNSFNSPLPGFSANLRGILNFVEFRFQRYARTMNHSEIHNVREEKKKTKMALQ</sequence>
<protein>
    <submittedName>
        <fullName evidence="8">Uncharacterized protein</fullName>
    </submittedName>
</protein>
<evidence type="ECO:0000256" key="4">
    <source>
        <dbReference type="ARBA" id="ARBA00022989"/>
    </source>
</evidence>
<keyword evidence="7" id="KW-0325">Glycoprotein</keyword>
<dbReference type="InterPro" id="IPR046956">
    <property type="entry name" value="RLP23-like"/>
</dbReference>
<evidence type="ECO:0000256" key="6">
    <source>
        <dbReference type="ARBA" id="ARBA00023170"/>
    </source>
</evidence>
<dbReference type="Gramene" id="QL11p016549:mrna">
    <property type="protein sequence ID" value="QL11p016549:mrna"/>
    <property type="gene ID" value="QL11p016549"/>
</dbReference>
<dbReference type="OMA" id="HETGHIQ"/>
<dbReference type="PANTHER" id="PTHR48063:SF103">
    <property type="entry name" value="LEUCINE-RICH RECEPTOR-LIKE KINASE FAMILY PROTEIN"/>
    <property type="match status" value="1"/>
</dbReference>
<keyword evidence="9" id="KW-1185">Reference proteome</keyword>
<comment type="subcellular location">
    <subcellularLocation>
        <location evidence="1">Membrane</location>
        <topology evidence="1">Single-pass type I membrane protein</topology>
    </subcellularLocation>
</comment>
<evidence type="ECO:0000256" key="5">
    <source>
        <dbReference type="ARBA" id="ARBA00023136"/>
    </source>
</evidence>
<dbReference type="InterPro" id="IPR032675">
    <property type="entry name" value="LRR_dom_sf"/>
</dbReference>
<evidence type="ECO:0000256" key="7">
    <source>
        <dbReference type="ARBA" id="ARBA00023180"/>
    </source>
</evidence>
<evidence type="ECO:0000256" key="1">
    <source>
        <dbReference type="ARBA" id="ARBA00004479"/>
    </source>
</evidence>
<reference evidence="8" key="2">
    <citation type="submission" date="2021-01" db="UniProtKB">
        <authorList>
            <consortium name="EnsemblPlants"/>
        </authorList>
    </citation>
    <scope>IDENTIFICATION</scope>
</reference>
<dbReference type="Pfam" id="PF13516">
    <property type="entry name" value="LRR_6"/>
    <property type="match status" value="1"/>
</dbReference>
<dbReference type="EMBL" id="LRBV02000011">
    <property type="status" value="NOT_ANNOTATED_CDS"/>
    <property type="molecule type" value="Genomic_DNA"/>
</dbReference>
<keyword evidence="2" id="KW-0812">Transmembrane</keyword>
<evidence type="ECO:0000256" key="3">
    <source>
        <dbReference type="ARBA" id="ARBA00022729"/>
    </source>
</evidence>